<comment type="caution">
    <text evidence="1">The sequence shown here is derived from an EMBL/GenBank/DDBJ whole genome shotgun (WGS) entry which is preliminary data.</text>
</comment>
<name>A0AAW2WRH6_9LAMI</name>
<dbReference type="AlphaFoldDB" id="A0AAW2WRH6"/>
<dbReference type="GO" id="GO:0003676">
    <property type="term" value="F:nucleic acid binding"/>
    <property type="evidence" value="ECO:0007669"/>
    <property type="project" value="InterPro"/>
</dbReference>
<gene>
    <name evidence="1" type="ORF">Slati_2134000</name>
</gene>
<dbReference type="InterPro" id="IPR012337">
    <property type="entry name" value="RNaseH-like_sf"/>
</dbReference>
<reference evidence="1" key="1">
    <citation type="submission" date="2020-06" db="EMBL/GenBank/DDBJ databases">
        <authorList>
            <person name="Li T."/>
            <person name="Hu X."/>
            <person name="Zhang T."/>
            <person name="Song X."/>
            <person name="Zhang H."/>
            <person name="Dai N."/>
            <person name="Sheng W."/>
            <person name="Hou X."/>
            <person name="Wei L."/>
        </authorList>
    </citation>
    <scope>NUCLEOTIDE SEQUENCE</scope>
    <source>
        <strain evidence="1">KEN1</strain>
        <tissue evidence="1">Leaf</tissue>
    </source>
</reference>
<evidence type="ECO:0000313" key="1">
    <source>
        <dbReference type="EMBL" id="KAL0444113.1"/>
    </source>
</evidence>
<proteinExistence type="predicted"/>
<dbReference type="Gene3D" id="3.30.420.10">
    <property type="entry name" value="Ribonuclease H-like superfamily/Ribonuclease H"/>
    <property type="match status" value="1"/>
</dbReference>
<reference evidence="1" key="2">
    <citation type="journal article" date="2024" name="Plant">
        <title>Genomic evolution and insights into agronomic trait innovations of Sesamum species.</title>
        <authorList>
            <person name="Miao H."/>
            <person name="Wang L."/>
            <person name="Qu L."/>
            <person name="Liu H."/>
            <person name="Sun Y."/>
            <person name="Le M."/>
            <person name="Wang Q."/>
            <person name="Wei S."/>
            <person name="Zheng Y."/>
            <person name="Lin W."/>
            <person name="Duan Y."/>
            <person name="Cao H."/>
            <person name="Xiong S."/>
            <person name="Wang X."/>
            <person name="Wei L."/>
            <person name="Li C."/>
            <person name="Ma Q."/>
            <person name="Ju M."/>
            <person name="Zhao R."/>
            <person name="Li G."/>
            <person name="Mu C."/>
            <person name="Tian Q."/>
            <person name="Mei H."/>
            <person name="Zhang T."/>
            <person name="Gao T."/>
            <person name="Zhang H."/>
        </authorList>
    </citation>
    <scope>NUCLEOTIDE SEQUENCE</scope>
    <source>
        <strain evidence="1">KEN1</strain>
    </source>
</reference>
<dbReference type="InterPro" id="IPR036397">
    <property type="entry name" value="RNaseH_sf"/>
</dbReference>
<sequence>MAIKAQALAKFVNEATVNEENERKWLLCVDGSSTFAGSGARVVVTSSKRDELEYALKFDLKTSNNEAEYEAFIAGIRMALDTRAKNLIAYSS</sequence>
<dbReference type="PANTHER" id="PTHR48475:SF2">
    <property type="entry name" value="RIBONUCLEASE H"/>
    <property type="match status" value="1"/>
</dbReference>
<evidence type="ECO:0008006" key="2">
    <source>
        <dbReference type="Google" id="ProtNLM"/>
    </source>
</evidence>
<organism evidence="1">
    <name type="scientific">Sesamum latifolium</name>
    <dbReference type="NCBI Taxonomy" id="2727402"/>
    <lineage>
        <taxon>Eukaryota</taxon>
        <taxon>Viridiplantae</taxon>
        <taxon>Streptophyta</taxon>
        <taxon>Embryophyta</taxon>
        <taxon>Tracheophyta</taxon>
        <taxon>Spermatophyta</taxon>
        <taxon>Magnoliopsida</taxon>
        <taxon>eudicotyledons</taxon>
        <taxon>Gunneridae</taxon>
        <taxon>Pentapetalae</taxon>
        <taxon>asterids</taxon>
        <taxon>lamiids</taxon>
        <taxon>Lamiales</taxon>
        <taxon>Pedaliaceae</taxon>
        <taxon>Sesamum</taxon>
    </lineage>
</organism>
<protein>
    <recommendedName>
        <fullName evidence="2">RNase H type-1 domain-containing protein</fullName>
    </recommendedName>
</protein>
<dbReference type="EMBL" id="JACGWN010000007">
    <property type="protein sequence ID" value="KAL0444113.1"/>
    <property type="molecule type" value="Genomic_DNA"/>
</dbReference>
<dbReference type="PANTHER" id="PTHR48475">
    <property type="entry name" value="RIBONUCLEASE H"/>
    <property type="match status" value="1"/>
</dbReference>
<dbReference type="SUPFAM" id="SSF53098">
    <property type="entry name" value="Ribonuclease H-like"/>
    <property type="match status" value="1"/>
</dbReference>
<accession>A0AAW2WRH6</accession>